<protein>
    <submittedName>
        <fullName evidence="2">Uncharacterized protein</fullName>
    </submittedName>
</protein>
<feature type="chain" id="PRO_5039927541" evidence="1">
    <location>
        <begin position="23"/>
        <end position="401"/>
    </location>
</feature>
<evidence type="ECO:0000313" key="2">
    <source>
        <dbReference type="EMBL" id="KAG7357338.1"/>
    </source>
</evidence>
<accession>A0A9K3L8G7</accession>
<feature type="signal peptide" evidence="1">
    <location>
        <begin position="1"/>
        <end position="22"/>
    </location>
</feature>
<comment type="caution">
    <text evidence="2">The sequence shown here is derived from an EMBL/GenBank/DDBJ whole genome shotgun (WGS) entry which is preliminary data.</text>
</comment>
<dbReference type="AlphaFoldDB" id="A0A9K3L8G7"/>
<gene>
    <name evidence="2" type="ORF">IV203_002026</name>
</gene>
<reference evidence="2" key="1">
    <citation type="journal article" date="2021" name="Sci. Rep.">
        <title>Diploid genomic architecture of Nitzschia inconspicua, an elite biomass production diatom.</title>
        <authorList>
            <person name="Oliver A."/>
            <person name="Podell S."/>
            <person name="Pinowska A."/>
            <person name="Traller J.C."/>
            <person name="Smith S.R."/>
            <person name="McClure R."/>
            <person name="Beliaev A."/>
            <person name="Bohutskyi P."/>
            <person name="Hill E.A."/>
            <person name="Rabines A."/>
            <person name="Zheng H."/>
            <person name="Allen L.Z."/>
            <person name="Kuo A."/>
            <person name="Grigoriev I.V."/>
            <person name="Allen A.E."/>
            <person name="Hazlebeck D."/>
            <person name="Allen E.E."/>
        </authorList>
    </citation>
    <scope>NUCLEOTIDE SEQUENCE</scope>
    <source>
        <strain evidence="2">Hildebrandi</strain>
    </source>
</reference>
<reference evidence="2" key="2">
    <citation type="submission" date="2021-04" db="EMBL/GenBank/DDBJ databases">
        <authorList>
            <person name="Podell S."/>
        </authorList>
    </citation>
    <scope>NUCLEOTIDE SEQUENCE</scope>
    <source>
        <strain evidence="2">Hildebrandi</strain>
    </source>
</reference>
<keyword evidence="3" id="KW-1185">Reference proteome</keyword>
<evidence type="ECO:0000256" key="1">
    <source>
        <dbReference type="SAM" id="SignalP"/>
    </source>
</evidence>
<evidence type="ECO:0000313" key="3">
    <source>
        <dbReference type="Proteomes" id="UP000693970"/>
    </source>
</evidence>
<name>A0A9K3L8G7_9STRA</name>
<dbReference type="EMBL" id="JAGRRH010000015">
    <property type="protein sequence ID" value="KAG7357338.1"/>
    <property type="molecule type" value="Genomic_DNA"/>
</dbReference>
<keyword evidence="1" id="KW-0732">Signal</keyword>
<organism evidence="2 3">
    <name type="scientific">Nitzschia inconspicua</name>
    <dbReference type="NCBI Taxonomy" id="303405"/>
    <lineage>
        <taxon>Eukaryota</taxon>
        <taxon>Sar</taxon>
        <taxon>Stramenopiles</taxon>
        <taxon>Ochrophyta</taxon>
        <taxon>Bacillariophyta</taxon>
        <taxon>Bacillariophyceae</taxon>
        <taxon>Bacillariophycidae</taxon>
        <taxon>Bacillariales</taxon>
        <taxon>Bacillariaceae</taxon>
        <taxon>Nitzschia</taxon>
    </lineage>
</organism>
<dbReference type="OrthoDB" id="427138at2759"/>
<dbReference type="Proteomes" id="UP000693970">
    <property type="component" value="Unassembled WGS sequence"/>
</dbReference>
<proteinExistence type="predicted"/>
<sequence length="401" mass="44154">MPVSKLSHHFLLLLWISAVVLGVVESSKAPFGASVPHLSTGNAFHHRHTGVSLIKDQPFEFLWSGNSRDRSIVFRGGDAGGSAFNNSSKYYVLDDPSPPFVRVVGTVTQVLISLGKIILPPTVAVVKGVVKFYRALPIDAITAQIGLVYCFLGGYYPTLFSALQAAQYCGIQVMIAALSDLTDEAIKVIEATADLDRDDMSRSDIFLRKTNIVLKTVDPMKINQAAAALYTTWLGVSAVLQREYARVISLSLTLASGFERIAHIILEPPLNLIIPEDYRKWVPAVNGWIAQGVALSLAWRIQRILTASTSAIAGGALFARSVLRMLNSRGIMTFGDVRYDPDEAGLIENMIGFSVGSLGFYTQIECQVKNNFSFKVPFPLSLVTWPFDLAEKWIEWYITYN</sequence>